<evidence type="ECO:0000313" key="1">
    <source>
        <dbReference type="EMBL" id="KRZ65633.1"/>
    </source>
</evidence>
<organism evidence="1 2">
    <name type="scientific">Trichinella papuae</name>
    <dbReference type="NCBI Taxonomy" id="268474"/>
    <lineage>
        <taxon>Eukaryota</taxon>
        <taxon>Metazoa</taxon>
        <taxon>Ecdysozoa</taxon>
        <taxon>Nematoda</taxon>
        <taxon>Enoplea</taxon>
        <taxon>Dorylaimia</taxon>
        <taxon>Trichinellida</taxon>
        <taxon>Trichinellidae</taxon>
        <taxon>Trichinella</taxon>
    </lineage>
</organism>
<accession>A0A0V1M1J8</accession>
<name>A0A0V1M1J8_9BILA</name>
<reference evidence="1 2" key="1">
    <citation type="submission" date="2015-01" db="EMBL/GenBank/DDBJ databases">
        <title>Evolution of Trichinella species and genotypes.</title>
        <authorList>
            <person name="Korhonen P.K."/>
            <person name="Edoardo P."/>
            <person name="Giuseppe L.R."/>
            <person name="Gasser R.B."/>
        </authorList>
    </citation>
    <scope>NUCLEOTIDE SEQUENCE [LARGE SCALE GENOMIC DNA]</scope>
    <source>
        <strain evidence="1">ISS1980</strain>
    </source>
</reference>
<proteinExistence type="predicted"/>
<keyword evidence="2" id="KW-1185">Reference proteome</keyword>
<dbReference type="EMBL" id="JYDO01000317">
    <property type="protein sequence ID" value="KRZ65633.1"/>
    <property type="molecule type" value="Genomic_DNA"/>
</dbReference>
<gene>
    <name evidence="1" type="ORF">T10_10207</name>
</gene>
<comment type="caution">
    <text evidence="1">The sequence shown here is derived from an EMBL/GenBank/DDBJ whole genome shotgun (WGS) entry which is preliminary data.</text>
</comment>
<dbReference type="AlphaFoldDB" id="A0A0V1M1J8"/>
<dbReference type="Proteomes" id="UP000054843">
    <property type="component" value="Unassembled WGS sequence"/>
</dbReference>
<sequence length="122" mass="13873">MLQNRSQWGLFPRTLFAGRREKSVPHLFWDVPFNQPAAHPACKRAFPGLHHFLHERIFNASGKNSRCNHMRMHYGKSSLCSQTPYSKYRFATTRQHAFASAGQVLNSQKLPAVGDFVETSAA</sequence>
<protein>
    <submittedName>
        <fullName evidence="1">Uncharacterized protein</fullName>
    </submittedName>
</protein>
<evidence type="ECO:0000313" key="2">
    <source>
        <dbReference type="Proteomes" id="UP000054843"/>
    </source>
</evidence>